<gene>
    <name evidence="9" type="ORF">DU508_05120</name>
</gene>
<comment type="caution">
    <text evidence="9">The sequence shown here is derived from an EMBL/GenBank/DDBJ whole genome shotgun (WGS) entry which is preliminary data.</text>
</comment>
<feature type="transmembrane region" description="Helical" evidence="6">
    <location>
        <begin position="746"/>
        <end position="766"/>
    </location>
</feature>
<evidence type="ECO:0000256" key="2">
    <source>
        <dbReference type="ARBA" id="ARBA00022475"/>
    </source>
</evidence>
<feature type="domain" description="ABC3 transporter permease C-terminal" evidence="7">
    <location>
        <begin position="283"/>
        <end position="401"/>
    </location>
</feature>
<dbReference type="RefSeq" id="WP_115401724.1">
    <property type="nucleotide sequence ID" value="NZ_QPKV01000002.1"/>
</dbReference>
<dbReference type="PANTHER" id="PTHR30572">
    <property type="entry name" value="MEMBRANE COMPONENT OF TRANSPORTER-RELATED"/>
    <property type="match status" value="1"/>
</dbReference>
<dbReference type="EMBL" id="QPKV01000002">
    <property type="protein sequence ID" value="RDC58315.1"/>
    <property type="molecule type" value="Genomic_DNA"/>
</dbReference>
<feature type="transmembrane region" description="Helical" evidence="6">
    <location>
        <begin position="277"/>
        <end position="299"/>
    </location>
</feature>
<dbReference type="InterPro" id="IPR003838">
    <property type="entry name" value="ABC3_permease_C"/>
</dbReference>
<dbReference type="InterPro" id="IPR025857">
    <property type="entry name" value="MacB_PCD"/>
</dbReference>
<feature type="domain" description="ABC3 transporter permease C-terminal" evidence="7">
    <location>
        <begin position="663"/>
        <end position="776"/>
    </location>
</feature>
<feature type="transmembrane region" description="Helical" evidence="6">
    <location>
        <begin position="417"/>
        <end position="440"/>
    </location>
</feature>
<dbReference type="GO" id="GO:0022857">
    <property type="term" value="F:transmembrane transporter activity"/>
    <property type="evidence" value="ECO:0007669"/>
    <property type="project" value="TreeGrafter"/>
</dbReference>
<keyword evidence="3 6" id="KW-0812">Transmembrane</keyword>
<feature type="transmembrane region" description="Helical" evidence="6">
    <location>
        <begin position="373"/>
        <end position="396"/>
    </location>
</feature>
<sequence>MFKLNLKIALRNLWKNKGYTLLNIFGLSVGLAGFIMILMFANHEKSYDSWNPDAENIYRISIRWAPGEEEYSSSPAELAPALKEMLPEIEGYGRFYAWDMQQRLLNNGRNEIYFDHIMGVDSTWFNLFPYQFIYGDAGKSLLSKDQIVLSNTTSEKLFGKVNPVGKSLLVNTSKTYTISGVYKEPNTPEHMDAEGFIKKSSSGDGWGNGNFYTYLKLKKGIDKISFEEKLNQAFLRLPILKEQGWLKSAKIYLTKVKEIYLHATSAQDPAKRGNAKMVTILVLFSALLLIIACINFTNLSIAQSVKRAKETGIRKVLGARKGSLIAYFLTETTIQCIFALLISFVLAEAFMPVLNNLMEIKLSLFDYSRPVQLILQISLVMLLVILLAGGYAAFFLSSYEPVKVLKGNFSRSTGSLWMRKTLISIQFVVATIFMVALIIIRQQVTYIKNQDVGFKKDHVLIFKIRKNDSRKNFSQLKQRLLKIEDVKAVSRVNYYPGVKAMQVVGREFEGKSVQNLSMITVDFDYFQVMGMPAQTGRVFSSRFATDSIAIVVNESAVKKYGLQNQINRTWIDNRTLIGVVKDHIQKGMETATEPTAFVIEGRNTNGADNVILKINGKNAAQTIQSIKKVWESAEPFPFEYTWLDESFANVYAQYVRLDKLINAFTYVTLCIAVLGLFALASFTVQERSKEIGVRKVLGAETKDILQLINKNFLILVIVANIIAIPIAYIISSSWLSGFVYRINISVWPFLVASLTSILITIITVSLQAYKTAKANPVNALKYE</sequence>
<dbReference type="OrthoDB" id="1451596at2"/>
<feature type="domain" description="MacB-like periplasmic core" evidence="8">
    <location>
        <begin position="20"/>
        <end position="232"/>
    </location>
</feature>
<accession>A0A369Q4B2</accession>
<evidence type="ECO:0000256" key="1">
    <source>
        <dbReference type="ARBA" id="ARBA00004651"/>
    </source>
</evidence>
<dbReference type="Pfam" id="PF02687">
    <property type="entry name" value="FtsX"/>
    <property type="match status" value="2"/>
</dbReference>
<comment type="subcellular location">
    <subcellularLocation>
        <location evidence="1">Cell membrane</location>
        <topology evidence="1">Multi-pass membrane protein</topology>
    </subcellularLocation>
</comment>
<feature type="transmembrane region" description="Helical" evidence="6">
    <location>
        <begin position="324"/>
        <end position="353"/>
    </location>
</feature>
<protein>
    <submittedName>
        <fullName evidence="9">ABC transporter permease</fullName>
    </submittedName>
</protein>
<dbReference type="PANTHER" id="PTHR30572:SF18">
    <property type="entry name" value="ABC-TYPE MACROLIDE FAMILY EXPORT SYSTEM PERMEASE COMPONENT 2"/>
    <property type="match status" value="1"/>
</dbReference>
<dbReference type="AlphaFoldDB" id="A0A369Q4B2"/>
<keyword evidence="2" id="KW-1003">Cell membrane</keyword>
<evidence type="ECO:0000259" key="7">
    <source>
        <dbReference type="Pfam" id="PF02687"/>
    </source>
</evidence>
<feature type="transmembrane region" description="Helical" evidence="6">
    <location>
        <begin position="21"/>
        <end position="41"/>
    </location>
</feature>
<keyword evidence="4 6" id="KW-1133">Transmembrane helix</keyword>
<proteinExistence type="predicted"/>
<evidence type="ECO:0000256" key="3">
    <source>
        <dbReference type="ARBA" id="ARBA00022692"/>
    </source>
</evidence>
<dbReference type="GO" id="GO:0005886">
    <property type="term" value="C:plasma membrane"/>
    <property type="evidence" value="ECO:0007669"/>
    <property type="project" value="UniProtKB-SubCell"/>
</dbReference>
<reference evidence="9 10" key="1">
    <citation type="submission" date="2018-07" db="EMBL/GenBank/DDBJ databases">
        <title>Pedobacter sp. nov., isolated from soil.</title>
        <authorList>
            <person name="Zhou L.Y."/>
            <person name="Du Z.J."/>
        </authorList>
    </citation>
    <scope>NUCLEOTIDE SEQUENCE [LARGE SCALE GENOMIC DNA]</scope>
    <source>
        <strain evidence="9 10">JDX94</strain>
    </source>
</reference>
<evidence type="ECO:0000256" key="5">
    <source>
        <dbReference type="ARBA" id="ARBA00023136"/>
    </source>
</evidence>
<organism evidence="9 10">
    <name type="scientific">Pedobacter chinensis</name>
    <dbReference type="NCBI Taxonomy" id="2282421"/>
    <lineage>
        <taxon>Bacteria</taxon>
        <taxon>Pseudomonadati</taxon>
        <taxon>Bacteroidota</taxon>
        <taxon>Sphingobacteriia</taxon>
        <taxon>Sphingobacteriales</taxon>
        <taxon>Sphingobacteriaceae</taxon>
        <taxon>Pedobacter</taxon>
    </lineage>
</organism>
<evidence type="ECO:0000259" key="8">
    <source>
        <dbReference type="Pfam" id="PF12704"/>
    </source>
</evidence>
<dbReference type="Pfam" id="PF12704">
    <property type="entry name" value="MacB_PCD"/>
    <property type="match status" value="1"/>
</dbReference>
<keyword evidence="5 6" id="KW-0472">Membrane</keyword>
<keyword evidence="10" id="KW-1185">Reference proteome</keyword>
<name>A0A369Q4B2_9SPHI</name>
<evidence type="ECO:0000256" key="4">
    <source>
        <dbReference type="ARBA" id="ARBA00022989"/>
    </source>
</evidence>
<evidence type="ECO:0000313" key="9">
    <source>
        <dbReference type="EMBL" id="RDC58315.1"/>
    </source>
</evidence>
<feature type="transmembrane region" description="Helical" evidence="6">
    <location>
        <begin position="663"/>
        <end position="684"/>
    </location>
</feature>
<feature type="transmembrane region" description="Helical" evidence="6">
    <location>
        <begin position="712"/>
        <end position="734"/>
    </location>
</feature>
<dbReference type="Proteomes" id="UP000253961">
    <property type="component" value="Unassembled WGS sequence"/>
</dbReference>
<evidence type="ECO:0000313" key="10">
    <source>
        <dbReference type="Proteomes" id="UP000253961"/>
    </source>
</evidence>
<evidence type="ECO:0000256" key="6">
    <source>
        <dbReference type="SAM" id="Phobius"/>
    </source>
</evidence>
<dbReference type="InterPro" id="IPR050250">
    <property type="entry name" value="Macrolide_Exporter_MacB"/>
</dbReference>